<proteinExistence type="predicted"/>
<accession>A0A6S7FMQ3</accession>
<protein>
    <submittedName>
        <fullName evidence="1">Uncharacterized protein</fullName>
    </submittedName>
</protein>
<gene>
    <name evidence="1" type="ORF">PACLA_8A022331</name>
</gene>
<sequence>MEVKITVTVMEDNKVKRGNSLPLKAFEDGTEVKTILGTTPAEEFTLCRYKEISGFGYSSVPSTSQPMSFPDPSIPSTSSSYCDVQTTTSSSIMKVECPLCFQSFPINQVEVHAGECVGSFGLVEDNSVEVCPVNDISDTELSMNESGSNDSTLLKCISERKENGIKLQMEMIGVTIRSEQDTDTIIQIEC</sequence>
<organism evidence="1 2">
    <name type="scientific">Paramuricea clavata</name>
    <name type="common">Red gorgonian</name>
    <name type="synonym">Violescent sea-whip</name>
    <dbReference type="NCBI Taxonomy" id="317549"/>
    <lineage>
        <taxon>Eukaryota</taxon>
        <taxon>Metazoa</taxon>
        <taxon>Cnidaria</taxon>
        <taxon>Anthozoa</taxon>
        <taxon>Octocorallia</taxon>
        <taxon>Malacalcyonacea</taxon>
        <taxon>Plexauridae</taxon>
        <taxon>Paramuricea</taxon>
    </lineage>
</organism>
<evidence type="ECO:0000313" key="1">
    <source>
        <dbReference type="EMBL" id="CAB3978123.1"/>
    </source>
</evidence>
<reference evidence="1" key="1">
    <citation type="submission" date="2020-04" db="EMBL/GenBank/DDBJ databases">
        <authorList>
            <person name="Alioto T."/>
            <person name="Alioto T."/>
            <person name="Gomez Garrido J."/>
        </authorList>
    </citation>
    <scope>NUCLEOTIDE SEQUENCE</scope>
    <source>
        <strain evidence="1">A484AB</strain>
    </source>
</reference>
<dbReference type="EMBL" id="CACRXK020000090">
    <property type="protein sequence ID" value="CAB3978123.1"/>
    <property type="molecule type" value="Genomic_DNA"/>
</dbReference>
<keyword evidence="2" id="KW-1185">Reference proteome</keyword>
<dbReference type="Proteomes" id="UP001152795">
    <property type="component" value="Unassembled WGS sequence"/>
</dbReference>
<evidence type="ECO:0000313" key="2">
    <source>
        <dbReference type="Proteomes" id="UP001152795"/>
    </source>
</evidence>
<comment type="caution">
    <text evidence="1">The sequence shown here is derived from an EMBL/GenBank/DDBJ whole genome shotgun (WGS) entry which is preliminary data.</text>
</comment>
<name>A0A6S7FMQ3_PARCT</name>
<dbReference type="AlphaFoldDB" id="A0A6S7FMQ3"/>